<feature type="region of interest" description="Disordered" evidence="1">
    <location>
        <begin position="93"/>
        <end position="116"/>
    </location>
</feature>
<accession>A0A1H6EZ26</accession>
<gene>
    <name evidence="3" type="ORF">SAMN05444920_13362</name>
</gene>
<evidence type="ECO:0000256" key="1">
    <source>
        <dbReference type="SAM" id="MobiDB-lite"/>
    </source>
</evidence>
<feature type="transmembrane region" description="Helical" evidence="2">
    <location>
        <begin position="118"/>
        <end position="137"/>
    </location>
</feature>
<evidence type="ECO:0000313" key="3">
    <source>
        <dbReference type="EMBL" id="SEH03158.1"/>
    </source>
</evidence>
<dbReference type="Proteomes" id="UP000236732">
    <property type="component" value="Unassembled WGS sequence"/>
</dbReference>
<dbReference type="RefSeq" id="WP_103964158.1">
    <property type="nucleotide sequence ID" value="NZ_FNVT01000033.1"/>
</dbReference>
<protein>
    <submittedName>
        <fullName evidence="3">Uncharacterized protein</fullName>
    </submittedName>
</protein>
<evidence type="ECO:0000256" key="2">
    <source>
        <dbReference type="SAM" id="Phobius"/>
    </source>
</evidence>
<name>A0A1H6EZ26_9ACTN</name>
<keyword evidence="2" id="KW-1133">Transmembrane helix</keyword>
<sequence>MSTGTEERSGRPDPAAAHTDAEFVAALQRLKAWSGRSYRDIQSHAQRAGHHLPYSTAAGMLKRQTLPREEVVTAFVRGCGLDEQAAAEWSAARRRLDMGVPPEPDSARTRPRRRRPPTVIAVAVTMAAALVIATNVHQTEIEDVVVPAHHAQELD</sequence>
<dbReference type="OrthoDB" id="3406160at2"/>
<keyword evidence="4" id="KW-1185">Reference proteome</keyword>
<organism evidence="3 4">
    <name type="scientific">Nonomuraea solani</name>
    <dbReference type="NCBI Taxonomy" id="1144553"/>
    <lineage>
        <taxon>Bacteria</taxon>
        <taxon>Bacillati</taxon>
        <taxon>Actinomycetota</taxon>
        <taxon>Actinomycetes</taxon>
        <taxon>Streptosporangiales</taxon>
        <taxon>Streptosporangiaceae</taxon>
        <taxon>Nonomuraea</taxon>
    </lineage>
</organism>
<reference evidence="3 4" key="1">
    <citation type="submission" date="2016-10" db="EMBL/GenBank/DDBJ databases">
        <authorList>
            <person name="de Groot N.N."/>
        </authorList>
    </citation>
    <scope>NUCLEOTIDE SEQUENCE [LARGE SCALE GENOMIC DNA]</scope>
    <source>
        <strain evidence="3 4">CGMCC 4.7037</strain>
    </source>
</reference>
<dbReference type="EMBL" id="FNVT01000033">
    <property type="protein sequence ID" value="SEH03158.1"/>
    <property type="molecule type" value="Genomic_DNA"/>
</dbReference>
<evidence type="ECO:0000313" key="4">
    <source>
        <dbReference type="Proteomes" id="UP000236732"/>
    </source>
</evidence>
<proteinExistence type="predicted"/>
<keyword evidence="2" id="KW-0472">Membrane</keyword>
<dbReference type="AlphaFoldDB" id="A0A1H6EZ26"/>
<keyword evidence="2" id="KW-0812">Transmembrane</keyword>